<dbReference type="PANTHER" id="PTHR31668:SF26">
    <property type="entry name" value="GLUCOSE TRANSPORT TRANSCRIPTION REGULATOR RGT1-RELATED"/>
    <property type="match status" value="1"/>
</dbReference>
<dbReference type="InterPro" id="IPR036864">
    <property type="entry name" value="Zn2-C6_fun-type_DNA-bd_sf"/>
</dbReference>
<dbReference type="GO" id="GO:0003677">
    <property type="term" value="F:DNA binding"/>
    <property type="evidence" value="ECO:0007669"/>
    <property type="project" value="UniProtKB-KW"/>
</dbReference>
<sequence length="334" mass="37473">MAPALDAFYTSTSSTATASPPSVSTDNDFDDASRNLKRTPKACDRCRHKKTKCTGDSPCQRCRLDNTVCSFTNRRPKEGPSFNPQVAQKDAAMSMLYKCIEVMNRQLLAARLGPYTDRSLADYAESEEFIIGIILDRFGISPMLDEFDNQPVYLPGQRGFNPENCAVEFPQHSGHGDAFEDESYSQSARFIFNPQSTLPHSIYSSRSDISQDVQMRDQGETARDFNLAIPALQRHHMYTRGATSYSRYIPSFTQWDGLCPIFGPRFKLKTKYDLIHVRNSTGPNGTHSPRTFTNSSAATYCSGSGDGANHYSMGFPFRCQYRRSRHISFGSLLC</sequence>
<evidence type="ECO:0000256" key="2">
    <source>
        <dbReference type="ARBA" id="ARBA00023015"/>
    </source>
</evidence>
<dbReference type="GO" id="GO:0008270">
    <property type="term" value="F:zinc ion binding"/>
    <property type="evidence" value="ECO:0007669"/>
    <property type="project" value="InterPro"/>
</dbReference>
<keyword evidence="5" id="KW-0539">Nucleus</keyword>
<dbReference type="Pfam" id="PF00172">
    <property type="entry name" value="Zn_clus"/>
    <property type="match status" value="1"/>
</dbReference>
<feature type="domain" description="Zn(2)-C6 fungal-type" evidence="7">
    <location>
        <begin position="42"/>
        <end position="71"/>
    </location>
</feature>
<proteinExistence type="predicted"/>
<evidence type="ECO:0000256" key="6">
    <source>
        <dbReference type="SAM" id="MobiDB-lite"/>
    </source>
</evidence>
<dbReference type="InterPro" id="IPR001138">
    <property type="entry name" value="Zn2Cys6_DnaBD"/>
</dbReference>
<feature type="region of interest" description="Disordered" evidence="6">
    <location>
        <begin position="10"/>
        <end position="34"/>
    </location>
</feature>
<evidence type="ECO:0000259" key="7">
    <source>
        <dbReference type="PROSITE" id="PS50048"/>
    </source>
</evidence>
<dbReference type="SMART" id="SM00066">
    <property type="entry name" value="GAL4"/>
    <property type="match status" value="1"/>
</dbReference>
<dbReference type="Proteomes" id="UP000267821">
    <property type="component" value="Unassembled WGS sequence"/>
</dbReference>
<dbReference type="EMBL" id="ML121583">
    <property type="protein sequence ID" value="RPB19803.1"/>
    <property type="molecule type" value="Genomic_DNA"/>
</dbReference>
<keyword evidence="4" id="KW-0804">Transcription</keyword>
<accession>A0A3N4LAB8</accession>
<evidence type="ECO:0000313" key="8">
    <source>
        <dbReference type="EMBL" id="RPB19803.1"/>
    </source>
</evidence>
<dbReference type="InterPro" id="IPR050797">
    <property type="entry name" value="Carb_Metab_Trans_Reg"/>
</dbReference>
<protein>
    <recommendedName>
        <fullName evidence="7">Zn(2)-C6 fungal-type domain-containing protein</fullName>
    </recommendedName>
</protein>
<organism evidence="8 9">
    <name type="scientific">Terfezia boudieri ATCC MYA-4762</name>
    <dbReference type="NCBI Taxonomy" id="1051890"/>
    <lineage>
        <taxon>Eukaryota</taxon>
        <taxon>Fungi</taxon>
        <taxon>Dikarya</taxon>
        <taxon>Ascomycota</taxon>
        <taxon>Pezizomycotina</taxon>
        <taxon>Pezizomycetes</taxon>
        <taxon>Pezizales</taxon>
        <taxon>Pezizaceae</taxon>
        <taxon>Terfezia</taxon>
    </lineage>
</organism>
<dbReference type="SUPFAM" id="SSF57701">
    <property type="entry name" value="Zn2/Cys6 DNA-binding domain"/>
    <property type="match status" value="1"/>
</dbReference>
<gene>
    <name evidence="8" type="ORF">L211DRAFT_590443</name>
</gene>
<feature type="compositionally biased region" description="Low complexity" evidence="6">
    <location>
        <begin position="10"/>
        <end position="25"/>
    </location>
</feature>
<evidence type="ECO:0000256" key="1">
    <source>
        <dbReference type="ARBA" id="ARBA00022723"/>
    </source>
</evidence>
<keyword evidence="2" id="KW-0805">Transcription regulation</keyword>
<reference evidence="8 9" key="1">
    <citation type="journal article" date="2018" name="Nat. Ecol. Evol.">
        <title>Pezizomycetes genomes reveal the molecular basis of ectomycorrhizal truffle lifestyle.</title>
        <authorList>
            <person name="Murat C."/>
            <person name="Payen T."/>
            <person name="Noel B."/>
            <person name="Kuo A."/>
            <person name="Morin E."/>
            <person name="Chen J."/>
            <person name="Kohler A."/>
            <person name="Krizsan K."/>
            <person name="Balestrini R."/>
            <person name="Da Silva C."/>
            <person name="Montanini B."/>
            <person name="Hainaut M."/>
            <person name="Levati E."/>
            <person name="Barry K.W."/>
            <person name="Belfiori B."/>
            <person name="Cichocki N."/>
            <person name="Clum A."/>
            <person name="Dockter R.B."/>
            <person name="Fauchery L."/>
            <person name="Guy J."/>
            <person name="Iotti M."/>
            <person name="Le Tacon F."/>
            <person name="Lindquist E.A."/>
            <person name="Lipzen A."/>
            <person name="Malagnac F."/>
            <person name="Mello A."/>
            <person name="Molinier V."/>
            <person name="Miyauchi S."/>
            <person name="Poulain J."/>
            <person name="Riccioni C."/>
            <person name="Rubini A."/>
            <person name="Sitrit Y."/>
            <person name="Splivallo R."/>
            <person name="Traeger S."/>
            <person name="Wang M."/>
            <person name="Zifcakova L."/>
            <person name="Wipf D."/>
            <person name="Zambonelli A."/>
            <person name="Paolocci F."/>
            <person name="Nowrousian M."/>
            <person name="Ottonello S."/>
            <person name="Baldrian P."/>
            <person name="Spatafora J.W."/>
            <person name="Henrissat B."/>
            <person name="Nagy L.G."/>
            <person name="Aury J.M."/>
            <person name="Wincker P."/>
            <person name="Grigoriev I.V."/>
            <person name="Bonfante P."/>
            <person name="Martin F.M."/>
        </authorList>
    </citation>
    <scope>NUCLEOTIDE SEQUENCE [LARGE SCALE GENOMIC DNA]</scope>
    <source>
        <strain evidence="8 9">ATCC MYA-4762</strain>
    </source>
</reference>
<dbReference type="Gene3D" id="4.10.240.10">
    <property type="entry name" value="Zn(2)-C6 fungal-type DNA-binding domain"/>
    <property type="match status" value="1"/>
</dbReference>
<keyword evidence="3" id="KW-0238">DNA-binding</keyword>
<dbReference type="OrthoDB" id="4151048at2759"/>
<dbReference type="PANTHER" id="PTHR31668">
    <property type="entry name" value="GLUCOSE TRANSPORT TRANSCRIPTION REGULATOR RGT1-RELATED-RELATED"/>
    <property type="match status" value="1"/>
</dbReference>
<dbReference type="GO" id="GO:0000981">
    <property type="term" value="F:DNA-binding transcription factor activity, RNA polymerase II-specific"/>
    <property type="evidence" value="ECO:0007669"/>
    <property type="project" value="InterPro"/>
</dbReference>
<dbReference type="CDD" id="cd00067">
    <property type="entry name" value="GAL4"/>
    <property type="match status" value="1"/>
</dbReference>
<dbReference type="PROSITE" id="PS50048">
    <property type="entry name" value="ZN2_CY6_FUNGAL_2"/>
    <property type="match status" value="1"/>
</dbReference>
<dbReference type="AlphaFoldDB" id="A0A3N4LAB8"/>
<evidence type="ECO:0000256" key="5">
    <source>
        <dbReference type="ARBA" id="ARBA00023242"/>
    </source>
</evidence>
<evidence type="ECO:0000256" key="3">
    <source>
        <dbReference type="ARBA" id="ARBA00023125"/>
    </source>
</evidence>
<keyword evidence="9" id="KW-1185">Reference proteome</keyword>
<dbReference type="STRING" id="1051890.A0A3N4LAB8"/>
<evidence type="ECO:0000256" key="4">
    <source>
        <dbReference type="ARBA" id="ARBA00023163"/>
    </source>
</evidence>
<keyword evidence="1" id="KW-0479">Metal-binding</keyword>
<evidence type="ECO:0000313" key="9">
    <source>
        <dbReference type="Proteomes" id="UP000267821"/>
    </source>
</evidence>
<name>A0A3N4LAB8_9PEZI</name>
<dbReference type="InParanoid" id="A0A3N4LAB8"/>
<dbReference type="PROSITE" id="PS00463">
    <property type="entry name" value="ZN2_CY6_FUNGAL_1"/>
    <property type="match status" value="1"/>
</dbReference>